<dbReference type="EMBL" id="JABAEW010000048">
    <property type="protein sequence ID" value="NMD88523.1"/>
    <property type="molecule type" value="Genomic_DNA"/>
</dbReference>
<organism evidence="2 3">
    <name type="scientific">Victivallis vadensis</name>
    <dbReference type="NCBI Taxonomy" id="172901"/>
    <lineage>
        <taxon>Bacteria</taxon>
        <taxon>Pseudomonadati</taxon>
        <taxon>Lentisphaerota</taxon>
        <taxon>Lentisphaeria</taxon>
        <taxon>Victivallales</taxon>
        <taxon>Victivallaceae</taxon>
        <taxon>Victivallis</taxon>
    </lineage>
</organism>
<evidence type="ECO:0000313" key="2">
    <source>
        <dbReference type="EMBL" id="PVY38793.1"/>
    </source>
</evidence>
<proteinExistence type="predicted"/>
<comment type="caution">
    <text evidence="2">The sequence shown here is derived from an EMBL/GenBank/DDBJ whole genome shotgun (WGS) entry which is preliminary data.</text>
</comment>
<sequence length="128" mass="14161">MPTVEAIAAEAKNVMKAGAVIITAAEFKGNSATRLQVYFWDEHQAVMDVIGKSDLLENWPDDGVYALDTTAPNAEDSMRLVHRCEGEEEIYIRTTDEDAEADELGTLPTVLFLESVEAICELKDKIKL</sequence>
<accession>A0A2U1AQT9</accession>
<evidence type="ECO:0000313" key="3">
    <source>
        <dbReference type="Proteomes" id="UP000245959"/>
    </source>
</evidence>
<evidence type="ECO:0000313" key="4">
    <source>
        <dbReference type="Proteomes" id="UP000576225"/>
    </source>
</evidence>
<reference evidence="2 3" key="1">
    <citation type="submission" date="2018-04" db="EMBL/GenBank/DDBJ databases">
        <title>Genomic Encyclopedia of Type Strains, Phase IV (KMG-IV): sequencing the most valuable type-strain genomes for metagenomic binning, comparative biology and taxonomic classification.</title>
        <authorList>
            <person name="Goeker M."/>
        </authorList>
    </citation>
    <scope>NUCLEOTIDE SEQUENCE [LARGE SCALE GENOMIC DNA]</scope>
    <source>
        <strain evidence="2 3">DSM 14823</strain>
    </source>
</reference>
<dbReference type="Proteomes" id="UP000245959">
    <property type="component" value="Unassembled WGS sequence"/>
</dbReference>
<dbReference type="Proteomes" id="UP000576225">
    <property type="component" value="Unassembled WGS sequence"/>
</dbReference>
<gene>
    <name evidence="2" type="ORF">C8D82_12429</name>
    <name evidence="1" type="ORF">HF882_18195</name>
</gene>
<dbReference type="AlphaFoldDB" id="A0A2U1AQT9"/>
<reference evidence="1 4" key="2">
    <citation type="submission" date="2020-04" db="EMBL/GenBank/DDBJ databases">
        <authorList>
            <person name="Hitch T.C.A."/>
            <person name="Wylensek D."/>
            <person name="Clavel T."/>
        </authorList>
    </citation>
    <scope>NUCLEOTIDE SEQUENCE [LARGE SCALE GENOMIC DNA]</scope>
    <source>
        <strain evidence="1 4">COR2-253-APC-1A</strain>
    </source>
</reference>
<dbReference type="GeneID" id="78296196"/>
<keyword evidence="3" id="KW-1185">Reference proteome</keyword>
<dbReference type="EMBL" id="QEKH01000024">
    <property type="protein sequence ID" value="PVY38793.1"/>
    <property type="molecule type" value="Genomic_DNA"/>
</dbReference>
<protein>
    <submittedName>
        <fullName evidence="2">Uncharacterized protein</fullName>
    </submittedName>
</protein>
<dbReference type="RefSeq" id="WP_116884907.1">
    <property type="nucleotide sequence ID" value="NZ_CAJKCJ010000125.1"/>
</dbReference>
<name>A0A2U1AQT9_9BACT</name>
<evidence type="ECO:0000313" key="1">
    <source>
        <dbReference type="EMBL" id="NMD88523.1"/>
    </source>
</evidence>